<proteinExistence type="predicted"/>
<dbReference type="AlphaFoldDB" id="A0A165C4T2"/>
<feature type="chain" id="PRO_5007855871" evidence="2">
    <location>
        <begin position="19"/>
        <end position="164"/>
    </location>
</feature>
<evidence type="ECO:0000313" key="4">
    <source>
        <dbReference type="Proteomes" id="UP000076871"/>
    </source>
</evidence>
<feature type="transmembrane region" description="Helical" evidence="1">
    <location>
        <begin position="139"/>
        <end position="163"/>
    </location>
</feature>
<evidence type="ECO:0000313" key="3">
    <source>
        <dbReference type="EMBL" id="KZT02204.1"/>
    </source>
</evidence>
<keyword evidence="1" id="KW-0812">Transmembrane</keyword>
<name>A0A165C4T2_9APHY</name>
<keyword evidence="1" id="KW-0472">Membrane</keyword>
<dbReference type="InParanoid" id="A0A165C4T2"/>
<keyword evidence="1" id="KW-1133">Transmembrane helix</keyword>
<sequence length="164" mass="16616">MLAKVFVYALLPAVIVNAAPARRGLLDDISSVWGDATSAVHSAYSEATSAYHEGVVDESATLIYESATKQLGTSTDKVYATVTTISSMPIVEVTSVGGAAITLATSGTSQPVTTTFAGHTFLVPSTSATHNAAVGMQGMAVSLTTLVSAATVLGSIFAGALFVL</sequence>
<accession>A0A165C4T2</accession>
<dbReference type="GeneID" id="63819470"/>
<reference evidence="3 4" key="1">
    <citation type="journal article" date="2016" name="Mol. Biol. Evol.">
        <title>Comparative Genomics of Early-Diverging Mushroom-Forming Fungi Provides Insights into the Origins of Lignocellulose Decay Capabilities.</title>
        <authorList>
            <person name="Nagy L.G."/>
            <person name="Riley R."/>
            <person name="Tritt A."/>
            <person name="Adam C."/>
            <person name="Daum C."/>
            <person name="Floudas D."/>
            <person name="Sun H."/>
            <person name="Yadav J.S."/>
            <person name="Pangilinan J."/>
            <person name="Larsson K.H."/>
            <person name="Matsuura K."/>
            <person name="Barry K."/>
            <person name="Labutti K."/>
            <person name="Kuo R."/>
            <person name="Ohm R.A."/>
            <person name="Bhattacharya S.S."/>
            <person name="Shirouzu T."/>
            <person name="Yoshinaga Y."/>
            <person name="Martin F.M."/>
            <person name="Grigoriev I.V."/>
            <person name="Hibbett D.S."/>
        </authorList>
    </citation>
    <scope>NUCLEOTIDE SEQUENCE [LARGE SCALE GENOMIC DNA]</scope>
    <source>
        <strain evidence="3 4">93-53</strain>
    </source>
</reference>
<protein>
    <submittedName>
        <fullName evidence="3">Uncharacterized protein</fullName>
    </submittedName>
</protein>
<feature type="signal peptide" evidence="2">
    <location>
        <begin position="1"/>
        <end position="18"/>
    </location>
</feature>
<keyword evidence="2" id="KW-0732">Signal</keyword>
<dbReference type="OrthoDB" id="4095724at2759"/>
<evidence type="ECO:0000256" key="1">
    <source>
        <dbReference type="SAM" id="Phobius"/>
    </source>
</evidence>
<dbReference type="EMBL" id="KV427654">
    <property type="protein sequence ID" value="KZT02204.1"/>
    <property type="molecule type" value="Genomic_DNA"/>
</dbReference>
<evidence type="ECO:0000256" key="2">
    <source>
        <dbReference type="SAM" id="SignalP"/>
    </source>
</evidence>
<keyword evidence="4" id="KW-1185">Reference proteome</keyword>
<organism evidence="3 4">
    <name type="scientific">Laetiporus sulphureus 93-53</name>
    <dbReference type="NCBI Taxonomy" id="1314785"/>
    <lineage>
        <taxon>Eukaryota</taxon>
        <taxon>Fungi</taxon>
        <taxon>Dikarya</taxon>
        <taxon>Basidiomycota</taxon>
        <taxon>Agaricomycotina</taxon>
        <taxon>Agaricomycetes</taxon>
        <taxon>Polyporales</taxon>
        <taxon>Laetiporus</taxon>
    </lineage>
</organism>
<dbReference type="RefSeq" id="XP_040759944.1">
    <property type="nucleotide sequence ID" value="XM_040902439.1"/>
</dbReference>
<dbReference type="Proteomes" id="UP000076871">
    <property type="component" value="Unassembled WGS sequence"/>
</dbReference>
<gene>
    <name evidence="3" type="ORF">LAESUDRAFT_431020</name>
</gene>